<dbReference type="PANTHER" id="PTHR43132">
    <property type="entry name" value="ARSENICAL RESISTANCE OPERON REPRESSOR ARSR-RELATED"/>
    <property type="match status" value="1"/>
</dbReference>
<keyword evidence="2" id="KW-0238">DNA-binding</keyword>
<dbReference type="Gene3D" id="1.10.10.10">
    <property type="entry name" value="Winged helix-like DNA-binding domain superfamily/Winged helix DNA-binding domain"/>
    <property type="match status" value="1"/>
</dbReference>
<dbReference type="CDD" id="cd00090">
    <property type="entry name" value="HTH_ARSR"/>
    <property type="match status" value="1"/>
</dbReference>
<proteinExistence type="predicted"/>
<dbReference type="InterPro" id="IPR051011">
    <property type="entry name" value="Metal_resp_trans_reg"/>
</dbReference>
<dbReference type="RefSeq" id="WP_084730680.1">
    <property type="nucleotide sequence ID" value="NZ_FRAH01000049.1"/>
</dbReference>
<keyword evidence="3" id="KW-0804">Transcription</keyword>
<dbReference type="SUPFAM" id="SSF46785">
    <property type="entry name" value="Winged helix' DNA-binding domain"/>
    <property type="match status" value="1"/>
</dbReference>
<dbReference type="InterPro" id="IPR011991">
    <property type="entry name" value="ArsR-like_HTH"/>
</dbReference>
<reference evidence="5 6" key="1">
    <citation type="submission" date="2016-11" db="EMBL/GenBank/DDBJ databases">
        <authorList>
            <person name="Jaros S."/>
            <person name="Januszkiewicz K."/>
            <person name="Wedrychowicz H."/>
        </authorList>
    </citation>
    <scope>NUCLEOTIDE SEQUENCE [LARGE SCALE GENOMIC DNA]</scope>
    <source>
        <strain evidence="5 6">DSM 14214</strain>
    </source>
</reference>
<evidence type="ECO:0000313" key="5">
    <source>
        <dbReference type="EMBL" id="SHK84896.1"/>
    </source>
</evidence>
<keyword evidence="6" id="KW-1185">Reference proteome</keyword>
<dbReference type="InterPro" id="IPR036390">
    <property type="entry name" value="WH_DNA-bd_sf"/>
</dbReference>
<feature type="domain" description="HTH arsR-type" evidence="4">
    <location>
        <begin position="14"/>
        <end position="108"/>
    </location>
</feature>
<evidence type="ECO:0000259" key="4">
    <source>
        <dbReference type="PROSITE" id="PS50987"/>
    </source>
</evidence>
<dbReference type="SMART" id="SM00418">
    <property type="entry name" value="HTH_ARSR"/>
    <property type="match status" value="1"/>
</dbReference>
<dbReference type="InterPro" id="IPR001845">
    <property type="entry name" value="HTH_ArsR_DNA-bd_dom"/>
</dbReference>
<keyword evidence="1" id="KW-0805">Transcription regulation</keyword>
<dbReference type="InterPro" id="IPR036388">
    <property type="entry name" value="WH-like_DNA-bd_sf"/>
</dbReference>
<dbReference type="NCBIfam" id="NF033788">
    <property type="entry name" value="HTH_metalloreg"/>
    <property type="match status" value="1"/>
</dbReference>
<evidence type="ECO:0000256" key="2">
    <source>
        <dbReference type="ARBA" id="ARBA00023125"/>
    </source>
</evidence>
<dbReference type="PANTHER" id="PTHR43132:SF6">
    <property type="entry name" value="HTH-TYPE TRANSCRIPTIONAL REPRESSOR CZRA"/>
    <property type="match status" value="1"/>
</dbReference>
<dbReference type="Proteomes" id="UP000183975">
    <property type="component" value="Unassembled WGS sequence"/>
</dbReference>
<dbReference type="PRINTS" id="PR00778">
    <property type="entry name" value="HTHARSR"/>
</dbReference>
<dbReference type="EMBL" id="FRAH01000049">
    <property type="protein sequence ID" value="SHK84896.1"/>
    <property type="molecule type" value="Genomic_DNA"/>
</dbReference>
<dbReference type="AlphaFoldDB" id="A0A1M6VU98"/>
<dbReference type="PROSITE" id="PS50987">
    <property type="entry name" value="HTH_ARSR_2"/>
    <property type="match status" value="1"/>
</dbReference>
<evidence type="ECO:0000256" key="3">
    <source>
        <dbReference type="ARBA" id="ARBA00023163"/>
    </source>
</evidence>
<accession>A0A1M6VU98</accession>
<evidence type="ECO:0000313" key="6">
    <source>
        <dbReference type="Proteomes" id="UP000183975"/>
    </source>
</evidence>
<evidence type="ECO:0000256" key="1">
    <source>
        <dbReference type="ARBA" id="ARBA00023015"/>
    </source>
</evidence>
<organism evidence="5 6">
    <name type="scientific">Anaerotignum lactatifermentans DSM 14214</name>
    <dbReference type="NCBI Taxonomy" id="1121323"/>
    <lineage>
        <taxon>Bacteria</taxon>
        <taxon>Bacillati</taxon>
        <taxon>Bacillota</taxon>
        <taxon>Clostridia</taxon>
        <taxon>Lachnospirales</taxon>
        <taxon>Anaerotignaceae</taxon>
        <taxon>Anaerotignum</taxon>
    </lineage>
</organism>
<gene>
    <name evidence="5" type="ORF">SAMN02745138_02452</name>
</gene>
<protein>
    <submittedName>
        <fullName evidence="5">ArsR family transcriptional regulator</fullName>
    </submittedName>
</protein>
<name>A0A1M6VU98_9FIRM</name>
<sequence>MEQYREEVDMIRELDNDFVKDLAEFFKIFGDATRIRILRLLMDQEQNVGELADALDMTQSAVSHQLRVLRQNGLVRYRKEGKTVYYSLDDDHVRTVLEQGTTHIRHKYGYEED</sequence>
<dbReference type="Pfam" id="PF01022">
    <property type="entry name" value="HTH_5"/>
    <property type="match status" value="1"/>
</dbReference>
<dbReference type="GO" id="GO:0003700">
    <property type="term" value="F:DNA-binding transcription factor activity"/>
    <property type="evidence" value="ECO:0007669"/>
    <property type="project" value="InterPro"/>
</dbReference>
<dbReference type="GO" id="GO:0003677">
    <property type="term" value="F:DNA binding"/>
    <property type="evidence" value="ECO:0007669"/>
    <property type="project" value="UniProtKB-KW"/>
</dbReference>